<keyword evidence="2" id="KW-1185">Reference proteome</keyword>
<proteinExistence type="predicted"/>
<dbReference type="Proteomes" id="UP000253740">
    <property type="component" value="Unassembled WGS sequence"/>
</dbReference>
<accession>A0A0K8QM85</accession>
<dbReference type="EMBL" id="DF970184">
    <property type="protein sequence ID" value="GAP66020.1"/>
    <property type="molecule type" value="Genomic_DNA"/>
</dbReference>
<name>A0A0K8QM85_9GAMM</name>
<dbReference type="GO" id="GO:0016787">
    <property type="term" value="F:hydrolase activity"/>
    <property type="evidence" value="ECO:0007669"/>
    <property type="project" value="UniProtKB-KW"/>
</dbReference>
<gene>
    <name evidence="1" type="ORF">MBSD_n1322</name>
</gene>
<protein>
    <submittedName>
        <fullName evidence="1">Glycosyl hydrolase, BNR repeat-containing protein</fullName>
    </submittedName>
</protein>
<keyword evidence="1" id="KW-0378">Hydrolase</keyword>
<dbReference type="AlphaFoldDB" id="A0A0K8QM85"/>
<sequence>MRAAGTARARAAIRPGEESVHVQPRIAPLAAALALVLAPALSAFAAVETSPFAHPAARNLGRAAAGGRVAAMQPSLKTFERSFDGDEDAAAKARYAAAPKQAKALDDELGKLKDNVYAPTARHDVLEDDLHQPTDLHAAVSALAGGLASFGTQTPMQTLQQASDGKVAAALDRFNALPAGDVARYNQAAYAAGAPTLMTGAPIAVKTAAP</sequence>
<reference evidence="1" key="1">
    <citation type="submission" date="2015-08" db="EMBL/GenBank/DDBJ databases">
        <title>Complete DNA Sequence of Pseudomonas syringae pv. actinidiae, the Causal Agent of Kiwifruit Canker Disease.</title>
        <authorList>
            <person name="Rikkerink E.H.A."/>
            <person name="Fineran P.C."/>
        </authorList>
    </citation>
    <scope>NUCLEOTIDE SEQUENCE</scope>
    <source>
        <strain evidence="1">SkMP5</strain>
    </source>
</reference>
<evidence type="ECO:0000313" key="1">
    <source>
        <dbReference type="EMBL" id="GAP66020.1"/>
    </source>
</evidence>
<evidence type="ECO:0000313" key="2">
    <source>
        <dbReference type="Proteomes" id="UP000253740"/>
    </source>
</evidence>
<organism evidence="1">
    <name type="scientific">Mizugakiibacter sediminis</name>
    <dbReference type="NCBI Taxonomy" id="1475481"/>
    <lineage>
        <taxon>Bacteria</taxon>
        <taxon>Pseudomonadati</taxon>
        <taxon>Pseudomonadota</taxon>
        <taxon>Gammaproteobacteria</taxon>
        <taxon>Lysobacterales</taxon>
        <taxon>Rhodanobacteraceae</taxon>
        <taxon>Mizugakiibacter</taxon>
    </lineage>
</organism>